<organism evidence="1 2">
    <name type="scientific">Merdimmobilis hominis</name>
    <dbReference type="NCBI Taxonomy" id="2897707"/>
    <lineage>
        <taxon>Bacteria</taxon>
        <taxon>Bacillati</taxon>
        <taxon>Bacillota</taxon>
        <taxon>Clostridia</taxon>
        <taxon>Eubacteriales</taxon>
        <taxon>Oscillospiraceae</taxon>
        <taxon>Merdimmobilis</taxon>
    </lineage>
</organism>
<dbReference type="InterPro" id="IPR043519">
    <property type="entry name" value="NT_sf"/>
</dbReference>
<sequence>MDQQTQEKIDAIIEILKQTTTGRCAIALAGAHAKGVADPSSDIDLYLFADGAKPYAARKAIITAAADAGTTPWIDESFDATPWGGSMDFTYQGTPVEVTARTIEKMDAGVKDCLDGIFSIIPATWTSNGYYTYIYLCEASFIKPVYDPDGVIKQYNEQARVYPRKLKEAIIREFMGRADTWLENFHYESAIRRADLMFIAPILVHTVMDFVQVIFAVNETYFTGDKKLEKALSTLPYCPSALLQNVEFLLSAPRDVDALLRQRELLRAVRADLSAHIG</sequence>
<dbReference type="Proteomes" id="UP000774750">
    <property type="component" value="Unassembled WGS sequence"/>
</dbReference>
<proteinExistence type="predicted"/>
<dbReference type="EMBL" id="JACJKY010000003">
    <property type="protein sequence ID" value="MBM6920016.1"/>
    <property type="molecule type" value="Genomic_DNA"/>
</dbReference>
<evidence type="ECO:0000313" key="2">
    <source>
        <dbReference type="Proteomes" id="UP000774750"/>
    </source>
</evidence>
<evidence type="ECO:0000313" key="1">
    <source>
        <dbReference type="EMBL" id="MBM6920016.1"/>
    </source>
</evidence>
<name>A0A938X6B8_9FIRM</name>
<reference evidence="1" key="2">
    <citation type="journal article" date="2021" name="Sci. Rep.">
        <title>The distribution of antibiotic resistance genes in chicken gut microbiota commensals.</title>
        <authorList>
            <person name="Juricova H."/>
            <person name="Matiasovicova J."/>
            <person name="Kubasova T."/>
            <person name="Cejkova D."/>
            <person name="Rychlik I."/>
        </authorList>
    </citation>
    <scope>NUCLEOTIDE SEQUENCE</scope>
    <source>
        <strain evidence="1">An559</strain>
    </source>
</reference>
<dbReference type="SUPFAM" id="SSF81301">
    <property type="entry name" value="Nucleotidyltransferase"/>
    <property type="match status" value="1"/>
</dbReference>
<accession>A0A938X6B8</accession>
<gene>
    <name evidence="1" type="ORF">H6A12_02420</name>
</gene>
<dbReference type="Gene3D" id="3.30.460.10">
    <property type="entry name" value="Beta Polymerase, domain 2"/>
    <property type="match status" value="1"/>
</dbReference>
<reference evidence="1" key="1">
    <citation type="submission" date="2020-08" db="EMBL/GenBank/DDBJ databases">
        <authorList>
            <person name="Cejkova D."/>
            <person name="Kubasova T."/>
            <person name="Jahodarova E."/>
            <person name="Rychlik I."/>
        </authorList>
    </citation>
    <scope>NUCLEOTIDE SEQUENCE</scope>
    <source>
        <strain evidence="1">An559</strain>
    </source>
</reference>
<protein>
    <submittedName>
        <fullName evidence="1">Nucleotidyltransferase domain-containing protein</fullName>
    </submittedName>
</protein>
<dbReference type="RefSeq" id="WP_204444405.1">
    <property type="nucleotide sequence ID" value="NZ_JACJKY010000003.1"/>
</dbReference>
<dbReference type="CDD" id="cd05403">
    <property type="entry name" value="NT_KNTase_like"/>
    <property type="match status" value="1"/>
</dbReference>
<comment type="caution">
    <text evidence="1">The sequence shown here is derived from an EMBL/GenBank/DDBJ whole genome shotgun (WGS) entry which is preliminary data.</text>
</comment>
<dbReference type="AlphaFoldDB" id="A0A938X6B8"/>
<keyword evidence="2" id="KW-1185">Reference proteome</keyword>